<keyword evidence="13" id="KW-0472">Membrane</keyword>
<evidence type="ECO:0000256" key="9">
    <source>
        <dbReference type="ARBA" id="ARBA00022734"/>
    </source>
</evidence>
<comment type="subcellular location">
    <subcellularLocation>
        <location evidence="2 16">Golgi apparatus membrane</location>
        <topology evidence="2 16">Single-pass type II membrane protein</topology>
    </subcellularLocation>
</comment>
<dbReference type="AlphaFoldDB" id="A0AAN8FWE9"/>
<dbReference type="InterPro" id="IPR029044">
    <property type="entry name" value="Nucleotide-diphossugar_trans"/>
</dbReference>
<keyword evidence="9 16" id="KW-0430">Lectin</keyword>
<dbReference type="Pfam" id="PF00535">
    <property type="entry name" value="Glycos_transf_2"/>
    <property type="match status" value="1"/>
</dbReference>
<evidence type="ECO:0000256" key="17">
    <source>
        <dbReference type="SAM" id="MobiDB-lite"/>
    </source>
</evidence>
<keyword evidence="11" id="KW-1133">Transmembrane helix</keyword>
<dbReference type="Proteomes" id="UP001347796">
    <property type="component" value="Unassembled WGS sequence"/>
</dbReference>
<organism evidence="19 20">
    <name type="scientific">Patella caerulea</name>
    <name type="common">Rayed Mediterranean limpet</name>
    <dbReference type="NCBI Taxonomy" id="87958"/>
    <lineage>
        <taxon>Eukaryota</taxon>
        <taxon>Metazoa</taxon>
        <taxon>Spiralia</taxon>
        <taxon>Lophotrochozoa</taxon>
        <taxon>Mollusca</taxon>
        <taxon>Gastropoda</taxon>
        <taxon>Patellogastropoda</taxon>
        <taxon>Patelloidea</taxon>
        <taxon>Patellidae</taxon>
        <taxon>Patella</taxon>
    </lineage>
</organism>
<dbReference type="GO" id="GO:0000139">
    <property type="term" value="C:Golgi membrane"/>
    <property type="evidence" value="ECO:0007669"/>
    <property type="project" value="UniProtKB-SubCell"/>
</dbReference>
<dbReference type="GO" id="GO:0046872">
    <property type="term" value="F:metal ion binding"/>
    <property type="evidence" value="ECO:0007669"/>
    <property type="project" value="UniProtKB-KW"/>
</dbReference>
<evidence type="ECO:0000256" key="4">
    <source>
        <dbReference type="ARBA" id="ARBA00005680"/>
    </source>
</evidence>
<dbReference type="SUPFAM" id="SSF50370">
    <property type="entry name" value="Ricin B-like lectins"/>
    <property type="match status" value="1"/>
</dbReference>
<comment type="similarity">
    <text evidence="4 16">Belongs to the glycosyltransferase 2 family. GalNAc-T subfamily.</text>
</comment>
<evidence type="ECO:0000256" key="13">
    <source>
        <dbReference type="ARBA" id="ARBA00023136"/>
    </source>
</evidence>
<keyword evidence="20" id="KW-1185">Reference proteome</keyword>
<evidence type="ECO:0000256" key="7">
    <source>
        <dbReference type="ARBA" id="ARBA00022692"/>
    </source>
</evidence>
<dbReference type="Gene3D" id="3.90.550.10">
    <property type="entry name" value="Spore Coat Polysaccharide Biosynthesis Protein SpsA, Chain A"/>
    <property type="match status" value="1"/>
</dbReference>
<keyword evidence="8" id="KW-0479">Metal-binding</keyword>
<protein>
    <recommendedName>
        <fullName evidence="16">Polypeptide N-acetylgalactosaminyltransferase</fullName>
        <ecNumber evidence="16">2.4.1.-</ecNumber>
    </recommendedName>
    <alternativeName>
        <fullName evidence="16">Protein-UDP acetylgalactosaminyltransferase</fullName>
    </alternativeName>
</protein>
<evidence type="ECO:0000256" key="1">
    <source>
        <dbReference type="ARBA" id="ARBA00001936"/>
    </source>
</evidence>
<evidence type="ECO:0000259" key="18">
    <source>
        <dbReference type="SMART" id="SM00458"/>
    </source>
</evidence>
<dbReference type="InterPro" id="IPR035992">
    <property type="entry name" value="Ricin_B-like_lectins"/>
</dbReference>
<evidence type="ECO:0000256" key="11">
    <source>
        <dbReference type="ARBA" id="ARBA00022989"/>
    </source>
</evidence>
<keyword evidence="15 16" id="KW-0464">Manganese</keyword>
<evidence type="ECO:0000313" key="19">
    <source>
        <dbReference type="EMBL" id="KAK6165372.1"/>
    </source>
</evidence>
<sequence length="986" mass="112914">MARWSMRHRRKMKRITIIGVSVFIFITLDVPHKLTSFLQGRQLKEHPVPEVRRDVPPHVWRLYELDGIPTRAAWDENNNDIETQRGIRDEALHDVLRMKRVRHRDVNFPLDELDDRDQAKERKMESDLKDEKSLLHDDRLGGGVQGVGVVIEGELPDKNTDPNHHGNVSPIKPNEGDNIMDDNIAAMAVGDDNSDLKPRDKVLPMPDIQNQGKLVEYGNHANPHASEQNRELFIDSNNRILKKNTGNRYPHLNDNLPPLPGAADEHKDQHIDDRDGLQDGRNRKADDIRHMVNGGIPIVVNLPDGVVPNVDKGQDNVNQKLVDFNEDRIPTVRHIQVDGMPIIETPKDGHIHHDFISNGGAIQNSDIPNVGRIQVGGNTKSIRSIKIQDVGIPNVGNIENVRIKKPDNIQGGDNTKENIGFVKDTHPKVDGGILEPLNINRNRSAKSDILKSMIELKNMNESRGDNFVKQLNINTTVRELSGPGSLGKAVIVDETGLSPLQKALYDEGWKRNNFNQYASDMISTRRTLPDPRDDECKSIVYKDNLPDTSVIICFVDEGWSTLLRTVHSVLDRSPPHLIREVILVDDFSSFEHLKLPLEKYFIGYKKVKIVRTSKREGLVRARIFGYEHAVGDVITYLDSHCECAEGWLEPLLSRVAENRTYVVWPLIDEIEKTTFEFRYSTISAGIQVGRFNWNMEFRWMYMPDYISNKRKTKTDPVASPTMAGGLFSIDRGYFKEIGLYDTGMNIWGGENLEISFRIWMCGGRLEIMPCSHVGHVFRDNLPYKYTSDDVQINTVRMVEVWLDEYKQFYYERGRRRKKFDIGDVSDRINLRERLQCKSFEWYLDNVYPDVFRPAKAIKRGQIRNNLTRLCIESKGRKSGKPVTLQRCSGQGGIQLWHLTDAGEIRRDDECLDNLGNTTKPLAVTSCHGSRGNQYWEVTKKNQIYNVAYQKCMEPLESEVVYRNCSDTPSQIWLWEPPHNDDEQPTL</sequence>
<dbReference type="FunFam" id="3.90.550.10:FF:000021">
    <property type="entry name" value="Polypeptide N-acetylgalactosaminyltransferase"/>
    <property type="match status" value="1"/>
</dbReference>
<accession>A0AAN8FWE9</accession>
<evidence type="ECO:0000256" key="10">
    <source>
        <dbReference type="ARBA" id="ARBA00022968"/>
    </source>
</evidence>
<dbReference type="EMBL" id="JAZGQO010000021">
    <property type="protein sequence ID" value="KAK6165372.1"/>
    <property type="molecule type" value="Genomic_DNA"/>
</dbReference>
<keyword evidence="6 16" id="KW-0808">Transferase</keyword>
<dbReference type="Gene3D" id="2.80.10.50">
    <property type="match status" value="1"/>
</dbReference>
<dbReference type="SUPFAM" id="SSF53448">
    <property type="entry name" value="Nucleotide-diphospho-sugar transferases"/>
    <property type="match status" value="1"/>
</dbReference>
<evidence type="ECO:0000256" key="2">
    <source>
        <dbReference type="ARBA" id="ARBA00004323"/>
    </source>
</evidence>
<dbReference type="SMART" id="SM00458">
    <property type="entry name" value="RICIN"/>
    <property type="match status" value="1"/>
</dbReference>
<dbReference type="InterPro" id="IPR000772">
    <property type="entry name" value="Ricin_B_lectin"/>
</dbReference>
<dbReference type="PROSITE" id="PS50231">
    <property type="entry name" value="RICIN_B_LECTIN"/>
    <property type="match status" value="1"/>
</dbReference>
<feature type="compositionally biased region" description="Basic and acidic residues" evidence="17">
    <location>
        <begin position="155"/>
        <end position="164"/>
    </location>
</feature>
<feature type="domain" description="Ricin B lectin" evidence="18">
    <location>
        <begin position="859"/>
        <end position="975"/>
    </location>
</feature>
<proteinExistence type="inferred from homology"/>
<dbReference type="GO" id="GO:0030246">
    <property type="term" value="F:carbohydrate binding"/>
    <property type="evidence" value="ECO:0007669"/>
    <property type="project" value="UniProtKB-KW"/>
</dbReference>
<dbReference type="InterPro" id="IPR001173">
    <property type="entry name" value="Glyco_trans_2-like"/>
</dbReference>
<feature type="compositionally biased region" description="Basic and acidic residues" evidence="17">
    <location>
        <begin position="263"/>
        <end position="283"/>
    </location>
</feature>
<feature type="region of interest" description="Disordered" evidence="17">
    <location>
        <begin position="155"/>
        <end position="176"/>
    </location>
</feature>
<evidence type="ECO:0000256" key="3">
    <source>
        <dbReference type="ARBA" id="ARBA00004922"/>
    </source>
</evidence>
<dbReference type="PANTHER" id="PTHR11675:SF131">
    <property type="entry name" value="POLYPEPTIDE N-ACETYLGALACTOSAMINYLTRANSFERASE 9-RELATED"/>
    <property type="match status" value="1"/>
</dbReference>
<evidence type="ECO:0000256" key="16">
    <source>
        <dbReference type="RuleBase" id="RU361242"/>
    </source>
</evidence>
<keyword evidence="12 16" id="KW-0333">Golgi apparatus</keyword>
<keyword evidence="10" id="KW-0735">Signal-anchor</keyword>
<dbReference type="InterPro" id="IPR045885">
    <property type="entry name" value="GalNAc-T"/>
</dbReference>
<comment type="pathway">
    <text evidence="3 16">Protein modification; protein glycosylation.</text>
</comment>
<dbReference type="GO" id="GO:0006493">
    <property type="term" value="P:protein O-linked glycosylation"/>
    <property type="evidence" value="ECO:0007669"/>
    <property type="project" value="TreeGrafter"/>
</dbReference>
<dbReference type="CDD" id="cd02510">
    <property type="entry name" value="pp-GalNAc-T"/>
    <property type="match status" value="1"/>
</dbReference>
<dbReference type="GO" id="GO:0004653">
    <property type="term" value="F:polypeptide N-acetylgalactosaminyltransferase activity"/>
    <property type="evidence" value="ECO:0007669"/>
    <property type="project" value="TreeGrafter"/>
</dbReference>
<evidence type="ECO:0000256" key="14">
    <source>
        <dbReference type="ARBA" id="ARBA00023157"/>
    </source>
</evidence>
<keyword evidence="7" id="KW-0812">Transmembrane</keyword>
<dbReference type="EC" id="2.4.1.-" evidence="16"/>
<reference evidence="19 20" key="1">
    <citation type="submission" date="2024-01" db="EMBL/GenBank/DDBJ databases">
        <title>The genome of the rayed Mediterranean limpet Patella caerulea (Linnaeus, 1758).</title>
        <authorList>
            <person name="Anh-Thu Weber A."/>
            <person name="Halstead-Nussloch G."/>
        </authorList>
    </citation>
    <scope>NUCLEOTIDE SEQUENCE [LARGE SCALE GENOMIC DNA]</scope>
    <source>
        <strain evidence="19">AATW-2023a</strain>
        <tissue evidence="19">Whole specimen</tissue>
    </source>
</reference>
<keyword evidence="5 16" id="KW-0328">Glycosyltransferase</keyword>
<evidence type="ECO:0000313" key="20">
    <source>
        <dbReference type="Proteomes" id="UP001347796"/>
    </source>
</evidence>
<dbReference type="Pfam" id="PF00652">
    <property type="entry name" value="Ricin_B_lectin"/>
    <property type="match status" value="1"/>
</dbReference>
<evidence type="ECO:0000256" key="15">
    <source>
        <dbReference type="ARBA" id="ARBA00023211"/>
    </source>
</evidence>
<comment type="cofactor">
    <cofactor evidence="1 16">
        <name>Mn(2+)</name>
        <dbReference type="ChEBI" id="CHEBI:29035"/>
    </cofactor>
</comment>
<gene>
    <name evidence="19" type="ORF">SNE40_022312</name>
</gene>
<evidence type="ECO:0000256" key="8">
    <source>
        <dbReference type="ARBA" id="ARBA00022723"/>
    </source>
</evidence>
<keyword evidence="14 16" id="KW-1015">Disulfide bond</keyword>
<evidence type="ECO:0000256" key="12">
    <source>
        <dbReference type="ARBA" id="ARBA00023034"/>
    </source>
</evidence>
<evidence type="ECO:0000256" key="5">
    <source>
        <dbReference type="ARBA" id="ARBA00022676"/>
    </source>
</evidence>
<feature type="region of interest" description="Disordered" evidence="17">
    <location>
        <begin position="259"/>
        <end position="283"/>
    </location>
</feature>
<comment type="caution">
    <text evidence="19">The sequence shown here is derived from an EMBL/GenBank/DDBJ whole genome shotgun (WGS) entry which is preliminary data.</text>
</comment>
<name>A0AAN8FWE9_PATCE</name>
<evidence type="ECO:0000256" key="6">
    <source>
        <dbReference type="ARBA" id="ARBA00022679"/>
    </source>
</evidence>
<dbReference type="PANTHER" id="PTHR11675">
    <property type="entry name" value="N-ACETYLGALACTOSAMINYLTRANSFERASE"/>
    <property type="match status" value="1"/>
</dbReference>